<dbReference type="SUPFAM" id="SSF53697">
    <property type="entry name" value="SIS domain"/>
    <property type="match status" value="1"/>
</dbReference>
<reference evidence="1 2" key="1">
    <citation type="journal article" date="2013" name="J. Biotechnol.">
        <title>Genome sequence of Corynebacterium pseudotuberculosis biovar equi strain 258 and prediction of antigenic targets to improve biotechnological vaccine production.</title>
        <authorList>
            <person name="Soares S.C."/>
            <person name="Trost E."/>
            <person name="Ramos R.T."/>
            <person name="Carneiro A.R."/>
            <person name="Santos A.R."/>
            <person name="Pinto A.C."/>
            <person name="Barbosa E."/>
            <person name="Aburjaile F."/>
            <person name="Ali A."/>
            <person name="Diniz C.A."/>
            <person name="Hassan S.S."/>
            <person name="Fiaux K."/>
            <person name="Guimaraes L.C."/>
            <person name="Bakhtiar S.M."/>
            <person name="Pereira U."/>
            <person name="Almeida S.S."/>
            <person name="Abreu V.A."/>
            <person name="Rocha F.S."/>
            <person name="Dorella F.A."/>
            <person name="Miyoshi A."/>
            <person name="Silva A."/>
            <person name="Azevedo V."/>
            <person name="Tauch A."/>
        </authorList>
    </citation>
    <scope>NUCLEOTIDE SEQUENCE [LARGE SCALE GENOMIC DNA]</scope>
    <source>
        <strain evidence="1 2">258</strain>
    </source>
</reference>
<protein>
    <recommendedName>
        <fullName evidence="3">SIS domain-containing protein</fullName>
    </recommendedName>
</protein>
<dbReference type="Proteomes" id="UP000006465">
    <property type="component" value="Chromosome"/>
</dbReference>
<name>A0AAU8PHT3_CORPS</name>
<evidence type="ECO:0000313" key="2">
    <source>
        <dbReference type="Proteomes" id="UP000006465"/>
    </source>
</evidence>
<evidence type="ECO:0000313" key="1">
    <source>
        <dbReference type="EMBL" id="AFK16159.1"/>
    </source>
</evidence>
<sequence>MNTQEISHDSESAAVPTHSYDPEVVAFYDIAHEGAQLRVVAEFVRSGGLDAVQGTQPRSVVVVTTEAIATHSAHVSIALHAPLKVPVIVTAELPRYVGPLDIVIVATERSSSEHLSQALTTAMRRGCMVILVSASGGMLHKDAAQEAVVVPSLPLIEGPSPLRIIAVVMAVLALLEQDQERTATVLEESASHVDAEIMQCSPEYGEDANRARQLAQITGHIIHTGTTASAVAVANLIAVLWTSYGKESTSLPAAELGAALGRFSYAVKDIFFDPDLDKAPTGQSLKTIAWCEPEPDAWERTEHIDAGSTGTALRMIARGFAATAFISS</sequence>
<dbReference type="RefSeq" id="WP_014366610.1">
    <property type="nucleotide sequence ID" value="NC_017945.3"/>
</dbReference>
<accession>A0AAU8PHT3</accession>
<dbReference type="GO" id="GO:1901135">
    <property type="term" value="P:carbohydrate derivative metabolic process"/>
    <property type="evidence" value="ECO:0007669"/>
    <property type="project" value="InterPro"/>
</dbReference>
<dbReference type="GO" id="GO:0097367">
    <property type="term" value="F:carbohydrate derivative binding"/>
    <property type="evidence" value="ECO:0007669"/>
    <property type="project" value="InterPro"/>
</dbReference>
<gene>
    <name evidence="1" type="ORF">CP258_02710</name>
</gene>
<organism evidence="1 2">
    <name type="scientific">Corynebacterium pseudotuberculosis 258</name>
    <dbReference type="NCBI Taxonomy" id="1168865"/>
    <lineage>
        <taxon>Bacteria</taxon>
        <taxon>Bacillati</taxon>
        <taxon>Actinomycetota</taxon>
        <taxon>Actinomycetes</taxon>
        <taxon>Mycobacteriales</taxon>
        <taxon>Corynebacteriaceae</taxon>
        <taxon>Corynebacterium</taxon>
    </lineage>
</organism>
<dbReference type="KEGG" id="coe:CP258_02710"/>
<proteinExistence type="predicted"/>
<dbReference type="EMBL" id="CP003540">
    <property type="protein sequence ID" value="AFK16159.1"/>
    <property type="molecule type" value="Genomic_DNA"/>
</dbReference>
<dbReference type="AlphaFoldDB" id="A0AAU8PHT3"/>
<evidence type="ECO:0008006" key="3">
    <source>
        <dbReference type="Google" id="ProtNLM"/>
    </source>
</evidence>
<dbReference type="InterPro" id="IPR046348">
    <property type="entry name" value="SIS_dom_sf"/>
</dbReference>